<evidence type="ECO:0000313" key="8">
    <source>
        <dbReference type="EMBL" id="BDG61435.1"/>
    </source>
</evidence>
<accession>A0AA35CPK3</accession>
<gene>
    <name evidence="8" type="ORF">caldi_25250</name>
</gene>
<feature type="compositionally biased region" description="Low complexity" evidence="5">
    <location>
        <begin position="34"/>
        <end position="56"/>
    </location>
</feature>
<dbReference type="PANTHER" id="PTHR47235">
    <property type="entry name" value="BLR6548 PROTEIN"/>
    <property type="match status" value="1"/>
</dbReference>
<keyword evidence="3 6" id="KW-0732">Signal</keyword>
<dbReference type="Gene3D" id="3.40.50.2300">
    <property type="match status" value="2"/>
</dbReference>
<dbReference type="InterPro" id="IPR028082">
    <property type="entry name" value="Peripla_BP_I"/>
</dbReference>
<reference evidence="8" key="1">
    <citation type="submission" date="2022-03" db="EMBL/GenBank/DDBJ databases">
        <title>Complete genome sequence of Caldinitratiruptor microaerophilus.</title>
        <authorList>
            <person name="Mukaiyama R."/>
            <person name="Nishiyama T."/>
            <person name="Ueda K."/>
        </authorList>
    </citation>
    <scope>NUCLEOTIDE SEQUENCE</scope>
    <source>
        <strain evidence="8">JCM 16183</strain>
    </source>
</reference>
<dbReference type="KEGG" id="cmic:caldi_25250"/>
<dbReference type="Pfam" id="PF13458">
    <property type="entry name" value="Peripla_BP_6"/>
    <property type="match status" value="1"/>
</dbReference>
<dbReference type="RefSeq" id="WP_264842083.1">
    <property type="nucleotide sequence ID" value="NZ_AP025628.1"/>
</dbReference>
<proteinExistence type="inferred from homology"/>
<organism evidence="8 9">
    <name type="scientific">Caldinitratiruptor microaerophilus</name>
    <dbReference type="NCBI Taxonomy" id="671077"/>
    <lineage>
        <taxon>Bacteria</taxon>
        <taxon>Bacillati</taxon>
        <taxon>Bacillota</taxon>
        <taxon>Clostridia</taxon>
        <taxon>Eubacteriales</taxon>
        <taxon>Symbiobacteriaceae</taxon>
        <taxon>Caldinitratiruptor</taxon>
    </lineage>
</organism>
<dbReference type="PRINTS" id="PR00337">
    <property type="entry name" value="LEUILEVALBP"/>
</dbReference>
<evidence type="ECO:0000259" key="7">
    <source>
        <dbReference type="Pfam" id="PF13458"/>
    </source>
</evidence>
<feature type="signal peptide" evidence="6">
    <location>
        <begin position="1"/>
        <end position="22"/>
    </location>
</feature>
<evidence type="ECO:0000256" key="1">
    <source>
        <dbReference type="ARBA" id="ARBA00010062"/>
    </source>
</evidence>
<evidence type="ECO:0000256" key="6">
    <source>
        <dbReference type="SAM" id="SignalP"/>
    </source>
</evidence>
<evidence type="ECO:0000256" key="3">
    <source>
        <dbReference type="ARBA" id="ARBA00022729"/>
    </source>
</evidence>
<feature type="domain" description="Leucine-binding protein" evidence="7">
    <location>
        <begin position="65"/>
        <end position="411"/>
    </location>
</feature>
<dbReference type="Proteomes" id="UP001163687">
    <property type="component" value="Chromosome"/>
</dbReference>
<dbReference type="AlphaFoldDB" id="A0AA35CPK3"/>
<evidence type="ECO:0000256" key="2">
    <source>
        <dbReference type="ARBA" id="ARBA00022448"/>
    </source>
</evidence>
<name>A0AA35CPK3_9FIRM</name>
<evidence type="ECO:0000256" key="4">
    <source>
        <dbReference type="ARBA" id="ARBA00022970"/>
    </source>
</evidence>
<dbReference type="InterPro" id="IPR000709">
    <property type="entry name" value="Leu_Ile_Val-bd"/>
</dbReference>
<feature type="region of interest" description="Disordered" evidence="5">
    <location>
        <begin position="28"/>
        <end position="56"/>
    </location>
</feature>
<evidence type="ECO:0000256" key="5">
    <source>
        <dbReference type="SAM" id="MobiDB-lite"/>
    </source>
</evidence>
<dbReference type="GO" id="GO:0006865">
    <property type="term" value="P:amino acid transport"/>
    <property type="evidence" value="ECO:0007669"/>
    <property type="project" value="UniProtKB-KW"/>
</dbReference>
<protein>
    <submittedName>
        <fullName evidence="8">Branched-chain amino acid ABC transporter substrate-binding protein</fullName>
    </submittedName>
</protein>
<dbReference type="PANTHER" id="PTHR47235:SF1">
    <property type="entry name" value="BLR6548 PROTEIN"/>
    <property type="match status" value="1"/>
</dbReference>
<comment type="similarity">
    <text evidence="1">Belongs to the leucine-binding protein family.</text>
</comment>
<keyword evidence="4" id="KW-0029">Amino-acid transport</keyword>
<keyword evidence="9" id="KW-1185">Reference proteome</keyword>
<keyword evidence="2" id="KW-0813">Transport</keyword>
<dbReference type="EMBL" id="AP025628">
    <property type="protein sequence ID" value="BDG61435.1"/>
    <property type="molecule type" value="Genomic_DNA"/>
</dbReference>
<feature type="chain" id="PRO_5041355124" evidence="6">
    <location>
        <begin position="23"/>
        <end position="422"/>
    </location>
</feature>
<dbReference type="SUPFAM" id="SSF53822">
    <property type="entry name" value="Periplasmic binding protein-like I"/>
    <property type="match status" value="1"/>
</dbReference>
<sequence>MVRKVRVLGLLAVLALATAAFGCGGKPAAKQETPAQAGQSGAQQKAAPAQPSGGQAAAPAAAGATIKLGGIFDLTGGTGDVGTPYSEGVRDYVDFVNTKGGVNGRKIDLVWQDYAYKVPQAVDLYKKLVTQDKVVAIYGWGTGDTEAMKELIAKDKIPYVSGSLSENLRDPSKTPYNFLVAATYSDQARMALKWIAQQKPGAKVGFVYNDTPFGKSPLGDAREYAQKLGLNWVGEVVVALNATEAATQMLELQKKGAEYALIQETTNATVVTLKEAKKLGLKTQFIGLNWAADEGVVKNAGEAAEGYIGVIPFAFPYETDRPGMKEIQEYLSAKGKKLEEKTQKYVQGWVSAKVIVDAIAQVKGEVTGESIKAALESFRNHDLGGLAAPVTFTDKDHAGAKTTRLYQVKNGRFEPLAEMSLD</sequence>
<evidence type="ECO:0000313" key="9">
    <source>
        <dbReference type="Proteomes" id="UP001163687"/>
    </source>
</evidence>
<dbReference type="CDD" id="cd06334">
    <property type="entry name" value="PBP1_ABC_ligand_binding-like"/>
    <property type="match status" value="1"/>
</dbReference>
<dbReference type="PROSITE" id="PS51257">
    <property type="entry name" value="PROKAR_LIPOPROTEIN"/>
    <property type="match status" value="1"/>
</dbReference>
<dbReference type="InterPro" id="IPR028081">
    <property type="entry name" value="Leu-bd"/>
</dbReference>